<dbReference type="EMBL" id="BPLQ01002661">
    <property type="protein sequence ID" value="GIX94837.1"/>
    <property type="molecule type" value="Genomic_DNA"/>
</dbReference>
<organism evidence="1 2">
    <name type="scientific">Caerostris darwini</name>
    <dbReference type="NCBI Taxonomy" id="1538125"/>
    <lineage>
        <taxon>Eukaryota</taxon>
        <taxon>Metazoa</taxon>
        <taxon>Ecdysozoa</taxon>
        <taxon>Arthropoda</taxon>
        <taxon>Chelicerata</taxon>
        <taxon>Arachnida</taxon>
        <taxon>Araneae</taxon>
        <taxon>Araneomorphae</taxon>
        <taxon>Entelegynae</taxon>
        <taxon>Araneoidea</taxon>
        <taxon>Araneidae</taxon>
        <taxon>Caerostris</taxon>
    </lineage>
</organism>
<protein>
    <submittedName>
        <fullName evidence="1">Uncharacterized protein</fullName>
    </submittedName>
</protein>
<sequence length="80" mass="8749">MAYATEVIAYPATEVMAYATEVIAYLATEVMACLATDVMAYLATELICNLFHDSNWSLEAEDGDPLITNDPFPIRCPGLL</sequence>
<evidence type="ECO:0000313" key="2">
    <source>
        <dbReference type="Proteomes" id="UP001054837"/>
    </source>
</evidence>
<accession>A0AAV4PC41</accession>
<dbReference type="AlphaFoldDB" id="A0AAV4PC41"/>
<comment type="caution">
    <text evidence="1">The sequence shown here is derived from an EMBL/GenBank/DDBJ whole genome shotgun (WGS) entry which is preliminary data.</text>
</comment>
<keyword evidence="2" id="KW-1185">Reference proteome</keyword>
<proteinExistence type="predicted"/>
<dbReference type="Proteomes" id="UP001054837">
    <property type="component" value="Unassembled WGS sequence"/>
</dbReference>
<reference evidence="1 2" key="1">
    <citation type="submission" date="2021-06" db="EMBL/GenBank/DDBJ databases">
        <title>Caerostris darwini draft genome.</title>
        <authorList>
            <person name="Kono N."/>
            <person name="Arakawa K."/>
        </authorList>
    </citation>
    <scope>NUCLEOTIDE SEQUENCE [LARGE SCALE GENOMIC DNA]</scope>
</reference>
<evidence type="ECO:0000313" key="1">
    <source>
        <dbReference type="EMBL" id="GIX94837.1"/>
    </source>
</evidence>
<name>A0AAV4PC41_9ARAC</name>
<gene>
    <name evidence="1" type="ORF">CDAR_503801</name>
</gene>